<keyword evidence="1" id="KW-0812">Transmembrane</keyword>
<name>A0A382RD16_9ZZZZ</name>
<feature type="non-terminal residue" evidence="2">
    <location>
        <position position="80"/>
    </location>
</feature>
<evidence type="ECO:0000256" key="1">
    <source>
        <dbReference type="SAM" id="Phobius"/>
    </source>
</evidence>
<dbReference type="EMBL" id="UINC01120562">
    <property type="protein sequence ID" value="SVC95122.1"/>
    <property type="molecule type" value="Genomic_DNA"/>
</dbReference>
<keyword evidence="1" id="KW-1133">Transmembrane helix</keyword>
<keyword evidence="1" id="KW-0472">Membrane</keyword>
<feature type="transmembrane region" description="Helical" evidence="1">
    <location>
        <begin position="34"/>
        <end position="56"/>
    </location>
</feature>
<organism evidence="2">
    <name type="scientific">marine metagenome</name>
    <dbReference type="NCBI Taxonomy" id="408172"/>
    <lineage>
        <taxon>unclassified sequences</taxon>
        <taxon>metagenomes</taxon>
        <taxon>ecological metagenomes</taxon>
    </lineage>
</organism>
<sequence length="80" mass="9077">MKNVPAKLFRPEAVRFHQQQYDYPQNHAARNRTLWPWAAGATIAMLIVLGLLQLTYSQSHLVSGKIDSHNVHIIRSNSIG</sequence>
<proteinExistence type="predicted"/>
<gene>
    <name evidence="2" type="ORF">METZ01_LOCUS347976</name>
</gene>
<protein>
    <submittedName>
        <fullName evidence="2">Uncharacterized protein</fullName>
    </submittedName>
</protein>
<evidence type="ECO:0000313" key="2">
    <source>
        <dbReference type="EMBL" id="SVC95122.1"/>
    </source>
</evidence>
<reference evidence="2" key="1">
    <citation type="submission" date="2018-05" db="EMBL/GenBank/DDBJ databases">
        <authorList>
            <person name="Lanie J.A."/>
            <person name="Ng W.-L."/>
            <person name="Kazmierczak K.M."/>
            <person name="Andrzejewski T.M."/>
            <person name="Davidsen T.M."/>
            <person name="Wayne K.J."/>
            <person name="Tettelin H."/>
            <person name="Glass J.I."/>
            <person name="Rusch D."/>
            <person name="Podicherti R."/>
            <person name="Tsui H.-C.T."/>
            <person name="Winkler M.E."/>
        </authorList>
    </citation>
    <scope>NUCLEOTIDE SEQUENCE</scope>
</reference>
<accession>A0A382RD16</accession>
<dbReference type="AlphaFoldDB" id="A0A382RD16"/>